<evidence type="ECO:0000313" key="1">
    <source>
        <dbReference type="EMBL" id="RNA42676.1"/>
    </source>
</evidence>
<accession>A0A3M7T3Q8</accession>
<organism evidence="1 2">
    <name type="scientific">Brachionus plicatilis</name>
    <name type="common">Marine rotifer</name>
    <name type="synonym">Brachionus muelleri</name>
    <dbReference type="NCBI Taxonomy" id="10195"/>
    <lineage>
        <taxon>Eukaryota</taxon>
        <taxon>Metazoa</taxon>
        <taxon>Spiralia</taxon>
        <taxon>Gnathifera</taxon>
        <taxon>Rotifera</taxon>
        <taxon>Eurotatoria</taxon>
        <taxon>Monogononta</taxon>
        <taxon>Pseudotrocha</taxon>
        <taxon>Ploima</taxon>
        <taxon>Brachionidae</taxon>
        <taxon>Brachionus</taxon>
    </lineage>
</organism>
<keyword evidence="2" id="KW-1185">Reference proteome</keyword>
<sequence length="61" mass="7346">MICKNNLQTLFRDLKNKNKLLQSFLLMMVKIEISKSIKFLPHKKFDNFVYKIISSLLSVRW</sequence>
<name>A0A3M7T3Q8_BRAPC</name>
<comment type="caution">
    <text evidence="1">The sequence shown here is derived from an EMBL/GenBank/DDBJ whole genome shotgun (WGS) entry which is preliminary data.</text>
</comment>
<reference evidence="1 2" key="1">
    <citation type="journal article" date="2018" name="Sci. Rep.">
        <title>Genomic signatures of local adaptation to the degree of environmental predictability in rotifers.</title>
        <authorList>
            <person name="Franch-Gras L."/>
            <person name="Hahn C."/>
            <person name="Garcia-Roger E.M."/>
            <person name="Carmona M.J."/>
            <person name="Serra M."/>
            <person name="Gomez A."/>
        </authorList>
    </citation>
    <scope>NUCLEOTIDE SEQUENCE [LARGE SCALE GENOMIC DNA]</scope>
    <source>
        <strain evidence="1">HYR1</strain>
    </source>
</reference>
<proteinExistence type="predicted"/>
<dbReference type="EMBL" id="REGN01000330">
    <property type="protein sequence ID" value="RNA42676.1"/>
    <property type="molecule type" value="Genomic_DNA"/>
</dbReference>
<evidence type="ECO:0000313" key="2">
    <source>
        <dbReference type="Proteomes" id="UP000276133"/>
    </source>
</evidence>
<dbReference type="Proteomes" id="UP000276133">
    <property type="component" value="Unassembled WGS sequence"/>
</dbReference>
<protein>
    <submittedName>
        <fullName evidence="1">Uncharacterized protein</fullName>
    </submittedName>
</protein>
<gene>
    <name evidence="1" type="ORF">BpHYR1_023652</name>
</gene>
<dbReference type="AlphaFoldDB" id="A0A3M7T3Q8"/>